<protein>
    <submittedName>
        <fullName evidence="5">Integrase</fullName>
    </submittedName>
</protein>
<sequence length="203" mass="23376">MPNEILKPRRVTHRPALQERELPAFLTKLAAYQGEPHTLHALRLLMLTAVRPGEVRGARWDEFDLDARLWRIPAARMKMRIEHVVPLSRQAVKVLKSMHLLSGHRELTFPSPFYPSKSLSENTINSALARMGYKGEATAHGFRALYSTVANEAGWNPEVIERQLAHVERNQVRAAYNRSVYVQDRTKLMQWWADRIDSSISKD</sequence>
<evidence type="ECO:0000313" key="5">
    <source>
        <dbReference type="EMBL" id="MDP9901294.1"/>
    </source>
</evidence>
<dbReference type="PROSITE" id="PS51898">
    <property type="entry name" value="TYR_RECOMBINASE"/>
    <property type="match status" value="1"/>
</dbReference>
<dbReference type="InterPro" id="IPR002104">
    <property type="entry name" value="Integrase_catalytic"/>
</dbReference>
<dbReference type="Proteomes" id="UP001226867">
    <property type="component" value="Unassembled WGS sequence"/>
</dbReference>
<dbReference type="InterPro" id="IPR011010">
    <property type="entry name" value="DNA_brk_join_enz"/>
</dbReference>
<evidence type="ECO:0000256" key="2">
    <source>
        <dbReference type="ARBA" id="ARBA00022908"/>
    </source>
</evidence>
<evidence type="ECO:0000259" key="4">
    <source>
        <dbReference type="PROSITE" id="PS51898"/>
    </source>
</evidence>
<comment type="caution">
    <text evidence="5">The sequence shown here is derived from an EMBL/GenBank/DDBJ whole genome shotgun (WGS) entry which is preliminary data.</text>
</comment>
<keyword evidence="3" id="KW-0233">DNA recombination</keyword>
<keyword evidence="2" id="KW-0229">DNA integration</keyword>
<gene>
    <name evidence="5" type="ORF">J2W36_003560</name>
</gene>
<dbReference type="InterPro" id="IPR013762">
    <property type="entry name" value="Integrase-like_cat_sf"/>
</dbReference>
<dbReference type="PANTHER" id="PTHR30629">
    <property type="entry name" value="PROPHAGE INTEGRASE"/>
    <property type="match status" value="1"/>
</dbReference>
<reference evidence="5 6" key="1">
    <citation type="submission" date="2023-07" db="EMBL/GenBank/DDBJ databases">
        <title>Sorghum-associated microbial communities from plants grown in Nebraska, USA.</title>
        <authorList>
            <person name="Schachtman D."/>
        </authorList>
    </citation>
    <scope>NUCLEOTIDE SEQUENCE [LARGE SCALE GENOMIC DNA]</scope>
    <source>
        <strain evidence="5 6">DS1607</strain>
    </source>
</reference>
<keyword evidence="6" id="KW-1185">Reference proteome</keyword>
<name>A0ABT9SBL3_9BURK</name>
<evidence type="ECO:0000256" key="1">
    <source>
        <dbReference type="ARBA" id="ARBA00008857"/>
    </source>
</evidence>
<comment type="similarity">
    <text evidence="1">Belongs to the 'phage' integrase family.</text>
</comment>
<feature type="domain" description="Tyr recombinase" evidence="4">
    <location>
        <begin position="12"/>
        <end position="189"/>
    </location>
</feature>
<organism evidence="5 6">
    <name type="scientific">Variovorax ginsengisoli</name>
    <dbReference type="NCBI Taxonomy" id="363844"/>
    <lineage>
        <taxon>Bacteria</taxon>
        <taxon>Pseudomonadati</taxon>
        <taxon>Pseudomonadota</taxon>
        <taxon>Betaproteobacteria</taxon>
        <taxon>Burkholderiales</taxon>
        <taxon>Comamonadaceae</taxon>
        <taxon>Variovorax</taxon>
    </lineage>
</organism>
<dbReference type="EMBL" id="JAUSRO010000011">
    <property type="protein sequence ID" value="MDP9901294.1"/>
    <property type="molecule type" value="Genomic_DNA"/>
</dbReference>
<dbReference type="RefSeq" id="WP_307691063.1">
    <property type="nucleotide sequence ID" value="NZ_JAUSRO010000011.1"/>
</dbReference>
<dbReference type="SUPFAM" id="SSF56349">
    <property type="entry name" value="DNA breaking-rejoining enzymes"/>
    <property type="match status" value="1"/>
</dbReference>
<accession>A0ABT9SBL3</accession>
<dbReference type="PANTHER" id="PTHR30629:SF2">
    <property type="entry name" value="PROPHAGE INTEGRASE INTS-RELATED"/>
    <property type="match status" value="1"/>
</dbReference>
<proteinExistence type="inferred from homology"/>
<dbReference type="CDD" id="cd00801">
    <property type="entry name" value="INT_P4_C"/>
    <property type="match status" value="1"/>
</dbReference>
<evidence type="ECO:0000256" key="3">
    <source>
        <dbReference type="ARBA" id="ARBA00023172"/>
    </source>
</evidence>
<dbReference type="Pfam" id="PF00589">
    <property type="entry name" value="Phage_integrase"/>
    <property type="match status" value="1"/>
</dbReference>
<dbReference type="InterPro" id="IPR050808">
    <property type="entry name" value="Phage_Integrase"/>
</dbReference>
<evidence type="ECO:0000313" key="6">
    <source>
        <dbReference type="Proteomes" id="UP001226867"/>
    </source>
</evidence>
<dbReference type="Gene3D" id="1.10.443.10">
    <property type="entry name" value="Intergrase catalytic core"/>
    <property type="match status" value="1"/>
</dbReference>